<organism evidence="3 4">
    <name type="scientific">Streptomyces coryli</name>
    <dbReference type="NCBI Taxonomy" id="1128680"/>
    <lineage>
        <taxon>Bacteria</taxon>
        <taxon>Bacillati</taxon>
        <taxon>Actinomycetota</taxon>
        <taxon>Actinomycetes</taxon>
        <taxon>Kitasatosporales</taxon>
        <taxon>Streptomycetaceae</taxon>
        <taxon>Streptomyces</taxon>
    </lineage>
</organism>
<keyword evidence="2" id="KW-0472">Membrane</keyword>
<evidence type="ECO:0000256" key="1">
    <source>
        <dbReference type="SAM" id="Coils"/>
    </source>
</evidence>
<name>A0A6G4TV77_9ACTN</name>
<dbReference type="Proteomes" id="UP000481583">
    <property type="component" value="Unassembled WGS sequence"/>
</dbReference>
<gene>
    <name evidence="3" type="ORF">G5C51_05420</name>
</gene>
<dbReference type="AlphaFoldDB" id="A0A6G4TV77"/>
<evidence type="ECO:0000313" key="3">
    <source>
        <dbReference type="EMBL" id="NGN63346.1"/>
    </source>
</evidence>
<dbReference type="RefSeq" id="WP_165232553.1">
    <property type="nucleotide sequence ID" value="NZ_JAAKZV010000013.1"/>
</dbReference>
<sequence length="192" mass="21468">MDSSISQIVIAVLGIGGTLAAAVITQRGADRARTRELEHTRQLQREEREYATRHAQLEARRTCYATLSAGTRDLANAMTKVRHALESGGVTEELRSELDQARREHRMRHAEAQMVAPDAVAETASTANRQLGDLYGLLMRLDCGTPLRGEDLDTVRESFDRLWDLLWRMRRAMRVDLGVTAPDAEERPGADT</sequence>
<keyword evidence="2" id="KW-0812">Transmembrane</keyword>
<evidence type="ECO:0000256" key="2">
    <source>
        <dbReference type="SAM" id="Phobius"/>
    </source>
</evidence>
<keyword evidence="2" id="KW-1133">Transmembrane helix</keyword>
<evidence type="ECO:0000313" key="4">
    <source>
        <dbReference type="Proteomes" id="UP000481583"/>
    </source>
</evidence>
<feature type="transmembrane region" description="Helical" evidence="2">
    <location>
        <begin position="6"/>
        <end position="25"/>
    </location>
</feature>
<dbReference type="EMBL" id="JAAKZV010000013">
    <property type="protein sequence ID" value="NGN63346.1"/>
    <property type="molecule type" value="Genomic_DNA"/>
</dbReference>
<accession>A0A6G4TV77</accession>
<feature type="coiled-coil region" evidence="1">
    <location>
        <begin position="29"/>
        <end position="60"/>
    </location>
</feature>
<protein>
    <submittedName>
        <fullName evidence="3">Uncharacterized protein</fullName>
    </submittedName>
</protein>
<proteinExistence type="predicted"/>
<comment type="caution">
    <text evidence="3">The sequence shown here is derived from an EMBL/GenBank/DDBJ whole genome shotgun (WGS) entry which is preliminary data.</text>
</comment>
<reference evidence="3 4" key="1">
    <citation type="submission" date="2020-02" db="EMBL/GenBank/DDBJ databases">
        <title>Whole-genome analyses of novel actinobacteria.</title>
        <authorList>
            <person name="Sahin N."/>
        </authorList>
    </citation>
    <scope>NUCLEOTIDE SEQUENCE [LARGE SCALE GENOMIC DNA]</scope>
    <source>
        <strain evidence="3 4">A7024</strain>
    </source>
</reference>
<keyword evidence="1" id="KW-0175">Coiled coil</keyword>
<keyword evidence="4" id="KW-1185">Reference proteome</keyword>